<dbReference type="InterPro" id="IPR005841">
    <property type="entry name" value="Alpha-D-phosphohexomutase_SF"/>
</dbReference>
<evidence type="ECO:0000256" key="1">
    <source>
        <dbReference type="ARBA" id="ARBA00001946"/>
    </source>
</evidence>
<feature type="domain" description="Alpha-D-phosphohexomutase C-terminal" evidence="8">
    <location>
        <begin position="368"/>
        <end position="441"/>
    </location>
</feature>
<comment type="similarity">
    <text evidence="2 7">Belongs to the phosphohexose mutase family.</text>
</comment>
<proteinExistence type="inferred from homology"/>
<dbReference type="PANTHER" id="PTHR43771:SF2">
    <property type="entry name" value="PHOSPHOMANNOMUTASE_PHOSPHOGLUCOMUTASE"/>
    <property type="match status" value="1"/>
</dbReference>
<feature type="domain" description="Alpha-D-phosphohexomutase alpha/beta/alpha" evidence="9">
    <location>
        <begin position="5"/>
        <end position="135"/>
    </location>
</feature>
<keyword evidence="5 7" id="KW-0460">Magnesium</keyword>
<dbReference type="InterPro" id="IPR005846">
    <property type="entry name" value="A-D-PHexomutase_a/b/a-III"/>
</dbReference>
<dbReference type="Proteomes" id="UP000777265">
    <property type="component" value="Unassembled WGS sequence"/>
</dbReference>
<protein>
    <submittedName>
        <fullName evidence="12">Phosphomannomutase/phosphoglucomutase</fullName>
    </submittedName>
</protein>
<evidence type="ECO:0000256" key="7">
    <source>
        <dbReference type="RuleBase" id="RU004326"/>
    </source>
</evidence>
<dbReference type="Gene3D" id="3.30.310.50">
    <property type="entry name" value="Alpha-D-phosphohexomutase, C-terminal domain"/>
    <property type="match status" value="1"/>
</dbReference>
<dbReference type="PROSITE" id="PS00710">
    <property type="entry name" value="PGM_PMM"/>
    <property type="match status" value="1"/>
</dbReference>
<reference evidence="12" key="2">
    <citation type="submission" date="2020-01" db="EMBL/GenBank/DDBJ databases">
        <authorList>
            <person name="Campanaro S."/>
        </authorList>
    </citation>
    <scope>NUCLEOTIDE SEQUENCE</scope>
    <source>
        <strain evidence="12">AS06rmzACSIP_7</strain>
    </source>
</reference>
<dbReference type="InterPro" id="IPR005843">
    <property type="entry name" value="A-D-PHexomutase_C"/>
</dbReference>
<name>A0A351U5H6_9BACT</name>
<dbReference type="SUPFAM" id="SSF55957">
    <property type="entry name" value="Phosphoglucomutase, C-terminal domain"/>
    <property type="match status" value="1"/>
</dbReference>
<evidence type="ECO:0000259" key="11">
    <source>
        <dbReference type="Pfam" id="PF02880"/>
    </source>
</evidence>
<gene>
    <name evidence="12" type="ORF">GXY80_15230</name>
</gene>
<dbReference type="AlphaFoldDB" id="A0A351U5H6"/>
<evidence type="ECO:0000256" key="4">
    <source>
        <dbReference type="ARBA" id="ARBA00022723"/>
    </source>
</evidence>
<sequence>MNSVIFREYDIRGDVERDLTDPVVRNIGRAFATYMSEQGKKNASIARDCRLSSDHFRDLVVEGMVEGGLNVVDIGLTPTPLFYYSLFNLDVDGGIMITGSHNPPTMNGFKVAFGKSTIFGDQIQYIGRLIEEERFVHGKGSYREYNGIVEDYYGFLRTNIKLEKSFKVVVDAGNGTGGAVAVPILREMGQKVTELFCDMDGHFPNHFPDPTVEKNLQSLQKTVLSEGADIGIGYDGDSDRIGVIDDKGDIIWGDYLMIIFAREILKSHRGASFVSEVKCSKNLFEDVEKHGGVPVMWKAGHSLIKQKMKETGALLGGEMSGHIFFADKFFGFDDAIYSSLRLLEIMGKGDRPLSAYLDDLPKTYSTPEIRIDCPEDVKFDVVKRLTAYYKSTFKVIDIDGVRILLDDGWGLVRPSNTQPILVLRFEAQTREALERIEKMVMKDLERIRKEKGQ</sequence>
<dbReference type="STRING" id="909663.GCA_000512235_00777"/>
<dbReference type="CDD" id="cd03089">
    <property type="entry name" value="PMM_PGM"/>
    <property type="match status" value="1"/>
</dbReference>
<evidence type="ECO:0000259" key="9">
    <source>
        <dbReference type="Pfam" id="PF02878"/>
    </source>
</evidence>
<dbReference type="Pfam" id="PF02878">
    <property type="entry name" value="PGM_PMM_I"/>
    <property type="match status" value="1"/>
</dbReference>
<keyword evidence="4 7" id="KW-0479">Metal-binding</keyword>
<dbReference type="PRINTS" id="PR00509">
    <property type="entry name" value="PGMPMM"/>
</dbReference>
<dbReference type="InterPro" id="IPR036900">
    <property type="entry name" value="A-D-PHexomutase_C_sf"/>
</dbReference>
<dbReference type="PANTHER" id="PTHR43771">
    <property type="entry name" value="PHOSPHOMANNOMUTASE"/>
    <property type="match status" value="1"/>
</dbReference>
<evidence type="ECO:0000313" key="13">
    <source>
        <dbReference type="Proteomes" id="UP000777265"/>
    </source>
</evidence>
<dbReference type="SUPFAM" id="SSF53738">
    <property type="entry name" value="Phosphoglucomutase, first 3 domains"/>
    <property type="match status" value="3"/>
</dbReference>
<dbReference type="InterPro" id="IPR016055">
    <property type="entry name" value="A-D-PHexomutase_a/b/a-I/II/III"/>
</dbReference>
<comment type="cofactor">
    <cofactor evidence="1">
        <name>Mg(2+)</name>
        <dbReference type="ChEBI" id="CHEBI:18420"/>
    </cofactor>
</comment>
<comment type="caution">
    <text evidence="12">The sequence shown here is derived from an EMBL/GenBank/DDBJ whole genome shotgun (WGS) entry which is preliminary data.</text>
</comment>
<keyword evidence="3" id="KW-0597">Phosphoprotein</keyword>
<evidence type="ECO:0000256" key="5">
    <source>
        <dbReference type="ARBA" id="ARBA00022842"/>
    </source>
</evidence>
<keyword evidence="6" id="KW-0413">Isomerase</keyword>
<evidence type="ECO:0000256" key="2">
    <source>
        <dbReference type="ARBA" id="ARBA00010231"/>
    </source>
</evidence>
<feature type="domain" description="Alpha-D-phosphohexomutase alpha/beta/alpha" evidence="11">
    <location>
        <begin position="252"/>
        <end position="364"/>
    </location>
</feature>
<dbReference type="EMBL" id="JAAYEE010000297">
    <property type="protein sequence ID" value="NLW36808.1"/>
    <property type="molecule type" value="Genomic_DNA"/>
</dbReference>
<dbReference type="Pfam" id="PF02879">
    <property type="entry name" value="PGM_PMM_II"/>
    <property type="match status" value="1"/>
</dbReference>
<accession>A0A351U5H6</accession>
<dbReference type="GO" id="GO:0005975">
    <property type="term" value="P:carbohydrate metabolic process"/>
    <property type="evidence" value="ECO:0007669"/>
    <property type="project" value="InterPro"/>
</dbReference>
<dbReference type="GO" id="GO:0016868">
    <property type="term" value="F:intramolecular phosphotransferase activity"/>
    <property type="evidence" value="ECO:0007669"/>
    <property type="project" value="InterPro"/>
</dbReference>
<dbReference type="InterPro" id="IPR016066">
    <property type="entry name" value="A-D-PHexomutase_CS"/>
</dbReference>
<dbReference type="Pfam" id="PF00408">
    <property type="entry name" value="PGM_PMM_IV"/>
    <property type="match status" value="1"/>
</dbReference>
<evidence type="ECO:0000259" key="10">
    <source>
        <dbReference type="Pfam" id="PF02879"/>
    </source>
</evidence>
<evidence type="ECO:0000256" key="3">
    <source>
        <dbReference type="ARBA" id="ARBA00022553"/>
    </source>
</evidence>
<organism evidence="12 13">
    <name type="scientific">Syntrophorhabdus aromaticivorans</name>
    <dbReference type="NCBI Taxonomy" id="328301"/>
    <lineage>
        <taxon>Bacteria</taxon>
        <taxon>Pseudomonadati</taxon>
        <taxon>Thermodesulfobacteriota</taxon>
        <taxon>Syntrophorhabdia</taxon>
        <taxon>Syntrophorhabdales</taxon>
        <taxon>Syntrophorhabdaceae</taxon>
        <taxon>Syntrophorhabdus</taxon>
    </lineage>
</organism>
<evidence type="ECO:0000256" key="6">
    <source>
        <dbReference type="ARBA" id="ARBA00023235"/>
    </source>
</evidence>
<dbReference type="GO" id="GO:0000287">
    <property type="term" value="F:magnesium ion binding"/>
    <property type="evidence" value="ECO:0007669"/>
    <property type="project" value="InterPro"/>
</dbReference>
<dbReference type="Pfam" id="PF02880">
    <property type="entry name" value="PGM_PMM_III"/>
    <property type="match status" value="1"/>
</dbReference>
<reference evidence="12" key="1">
    <citation type="journal article" date="2020" name="Biotechnol. Biofuels">
        <title>New insights from the biogas microbiome by comprehensive genome-resolved metagenomics of nearly 1600 species originating from multiple anaerobic digesters.</title>
        <authorList>
            <person name="Campanaro S."/>
            <person name="Treu L."/>
            <person name="Rodriguez-R L.M."/>
            <person name="Kovalovszki A."/>
            <person name="Ziels R.M."/>
            <person name="Maus I."/>
            <person name="Zhu X."/>
            <person name="Kougias P.G."/>
            <person name="Basile A."/>
            <person name="Luo G."/>
            <person name="Schluter A."/>
            <person name="Konstantinidis K.T."/>
            <person name="Angelidaki I."/>
        </authorList>
    </citation>
    <scope>NUCLEOTIDE SEQUENCE</scope>
    <source>
        <strain evidence="12">AS06rmzACSIP_7</strain>
    </source>
</reference>
<dbReference type="InterPro" id="IPR005844">
    <property type="entry name" value="A-D-PHexomutase_a/b/a-I"/>
</dbReference>
<dbReference type="InterPro" id="IPR005845">
    <property type="entry name" value="A-D-PHexomutase_a/b/a-II"/>
</dbReference>
<evidence type="ECO:0000259" key="8">
    <source>
        <dbReference type="Pfam" id="PF00408"/>
    </source>
</evidence>
<evidence type="ECO:0000313" key="12">
    <source>
        <dbReference type="EMBL" id="NLW36808.1"/>
    </source>
</evidence>
<dbReference type="Gene3D" id="3.40.120.10">
    <property type="entry name" value="Alpha-D-Glucose-1,6-Bisphosphate, subunit A, domain 3"/>
    <property type="match status" value="3"/>
</dbReference>
<feature type="domain" description="Alpha-D-phosphohexomutase alpha/beta/alpha" evidence="10">
    <location>
        <begin position="152"/>
        <end position="248"/>
    </location>
</feature>